<dbReference type="CDD" id="cd09618">
    <property type="entry name" value="CBM9_like_2"/>
    <property type="match status" value="1"/>
</dbReference>
<organism evidence="2">
    <name type="scientific">hydrothermal vent metagenome</name>
    <dbReference type="NCBI Taxonomy" id="652676"/>
    <lineage>
        <taxon>unclassified sequences</taxon>
        <taxon>metagenomes</taxon>
        <taxon>ecological metagenomes</taxon>
    </lineage>
</organism>
<protein>
    <recommendedName>
        <fullName evidence="1">DUF5916 domain-containing protein</fullName>
    </recommendedName>
</protein>
<proteinExistence type="predicted"/>
<dbReference type="Gene3D" id="2.60.40.1190">
    <property type="match status" value="1"/>
</dbReference>
<reference evidence="2" key="1">
    <citation type="submission" date="2018-06" db="EMBL/GenBank/DDBJ databases">
        <authorList>
            <person name="Zhirakovskaya E."/>
        </authorList>
    </citation>
    <scope>NUCLEOTIDE SEQUENCE</scope>
</reference>
<dbReference type="InterPro" id="IPR045670">
    <property type="entry name" value="DUF5916"/>
</dbReference>
<accession>A0A3B0UMR5</accession>
<evidence type="ECO:0000313" key="2">
    <source>
        <dbReference type="EMBL" id="VAW21524.1"/>
    </source>
</evidence>
<evidence type="ECO:0000259" key="1">
    <source>
        <dbReference type="Pfam" id="PF19313"/>
    </source>
</evidence>
<gene>
    <name evidence="2" type="ORF">MNBD_BACTEROID01-634</name>
</gene>
<dbReference type="EMBL" id="UOEP01000147">
    <property type="protein sequence ID" value="VAW21524.1"/>
    <property type="molecule type" value="Genomic_DNA"/>
</dbReference>
<sequence>MVANNINKILLTFVFSAFIVLKLAAQHSAPGSIDAFRTQKKINFDGKLDEPVWQKASHISNFTQRDLDFGQPITEHTEVAVVYNKNALYFGIWCYQKDPGKIIAKNMNPDFNYLSDDNFQVLISPFNDNRTGYLFVINPNGARADIQVYSGERGNKDWNGVWDAKTSITSEGWFAEVYIPFSTLQFKDDSILNWAINFERDIVSENEQALWQGWSRDNTIYAVVNAGKLTGINNIGYAKKFEFKPYLLSGRQYNNIEGGDYPLKYGADLNVNLSPTLKLNLTSFTDFAQVEVDRIPVNLSRFSVYYPEKRQFFLEGGNYFGFYLGDRNQAFYTREIGIENGKQIPIIAGARLFGKVGKSNIGFLNIQEASLDTIKTANNTVLRYKQDIGKQSYIGGIFTNKINKTSSNQVFGLDAAYQTSDFLNNKNLSVAGKIVASTENLALQGNALSYRLSIDYPNDLIDNFMAIGSMQKNFNPGLGYLRRTDYDSYSWYFRLSPRVLNKYGIKRLLLKPWGFTLYNTHSTGEMESFSNETRPLGAVFKSGERFEVNFIQHFDRLDHNFEVTDGISIPAGKYWMYNYELQFETYHARRIWIVLLYNRGGFYSGKIKTFEGGVGVNVNKHLNMTGNYSFNELSLPNGNVVTQEFVSYLNYAFTTKLNLSLFAQFNSLDEIMIYNFRLHWIPQIGSDLYFVYNIGYEDTIRRIDYLKPQTTTAVAKLIYRFIF</sequence>
<feature type="domain" description="DUF5916" evidence="1">
    <location>
        <begin position="242"/>
        <end position="340"/>
    </location>
</feature>
<name>A0A3B0UMR5_9ZZZZ</name>
<dbReference type="SUPFAM" id="SSF49344">
    <property type="entry name" value="CBD9-like"/>
    <property type="match status" value="1"/>
</dbReference>
<dbReference type="Pfam" id="PF19313">
    <property type="entry name" value="DUF5916"/>
    <property type="match status" value="1"/>
</dbReference>
<dbReference type="AlphaFoldDB" id="A0A3B0UMR5"/>